<comment type="pathway">
    <text evidence="1">Amino-acid biosynthesis; L-isoleucine biosynthesis; L-isoleucine from 2-oxobutanoate: step 1/4.</text>
</comment>
<dbReference type="GO" id="GO:0009097">
    <property type="term" value="P:isoleucine biosynthetic process"/>
    <property type="evidence" value="ECO:0007669"/>
    <property type="project" value="TreeGrafter"/>
</dbReference>
<organism evidence="10 11">
    <name type="scientific">Cysteiniphilum litorale</name>
    <dbReference type="NCBI Taxonomy" id="2056700"/>
    <lineage>
        <taxon>Bacteria</taxon>
        <taxon>Pseudomonadati</taxon>
        <taxon>Pseudomonadota</taxon>
        <taxon>Gammaproteobacteria</taxon>
        <taxon>Thiotrichales</taxon>
        <taxon>Fastidiosibacteraceae</taxon>
        <taxon>Cysteiniphilum</taxon>
    </lineage>
</organism>
<dbReference type="InterPro" id="IPR054480">
    <property type="entry name" value="AHAS_small-like_ACT"/>
</dbReference>
<dbReference type="Pfam" id="PF22629">
    <property type="entry name" value="ACT_AHAS_ss"/>
    <property type="match status" value="1"/>
</dbReference>
<dbReference type="InterPro" id="IPR002912">
    <property type="entry name" value="ACT_dom"/>
</dbReference>
<dbReference type="EC" id="2.2.1.6" evidence="5"/>
<dbReference type="GO" id="GO:0005829">
    <property type="term" value="C:cytosol"/>
    <property type="evidence" value="ECO:0007669"/>
    <property type="project" value="TreeGrafter"/>
</dbReference>
<keyword evidence="6" id="KW-0028">Amino-acid biosynthesis</keyword>
<dbReference type="Gene3D" id="3.30.70.260">
    <property type="match status" value="1"/>
</dbReference>
<comment type="catalytic activity">
    <reaction evidence="8">
        <text>2 pyruvate + H(+) = (2S)-2-acetolactate + CO2</text>
        <dbReference type="Rhea" id="RHEA:25249"/>
        <dbReference type="ChEBI" id="CHEBI:15361"/>
        <dbReference type="ChEBI" id="CHEBI:15378"/>
        <dbReference type="ChEBI" id="CHEBI:16526"/>
        <dbReference type="ChEBI" id="CHEBI:58476"/>
        <dbReference type="EC" id="2.2.1.6"/>
    </reaction>
</comment>
<evidence type="ECO:0000256" key="5">
    <source>
        <dbReference type="ARBA" id="ARBA00013145"/>
    </source>
</evidence>
<comment type="caution">
    <text evidence="10">The sequence shown here is derived from an EMBL/GenBank/DDBJ whole genome shotgun (WGS) entry which is preliminary data.</text>
</comment>
<gene>
    <name evidence="10" type="primary">ilvH</name>
    <name evidence="10" type="ORF">GCM10010995_17080</name>
</gene>
<dbReference type="PROSITE" id="PS51671">
    <property type="entry name" value="ACT"/>
    <property type="match status" value="1"/>
</dbReference>
<feature type="domain" description="ACT" evidence="9">
    <location>
        <begin position="7"/>
        <end position="81"/>
    </location>
</feature>
<dbReference type="GO" id="GO:1990610">
    <property type="term" value="F:acetolactate synthase regulator activity"/>
    <property type="evidence" value="ECO:0007669"/>
    <property type="project" value="InterPro"/>
</dbReference>
<evidence type="ECO:0000313" key="11">
    <source>
        <dbReference type="Proteomes" id="UP000636949"/>
    </source>
</evidence>
<protein>
    <recommendedName>
        <fullName evidence="5">acetolactate synthase</fullName>
        <ecNumber evidence="5">2.2.1.6</ecNumber>
    </recommendedName>
</protein>
<dbReference type="InterPro" id="IPR039557">
    <property type="entry name" value="AHAS_ACT"/>
</dbReference>
<dbReference type="SUPFAM" id="SSF55021">
    <property type="entry name" value="ACT-like"/>
    <property type="match status" value="1"/>
</dbReference>
<evidence type="ECO:0000256" key="8">
    <source>
        <dbReference type="ARBA" id="ARBA00048670"/>
    </source>
</evidence>
<dbReference type="Proteomes" id="UP000636949">
    <property type="component" value="Unassembled WGS sequence"/>
</dbReference>
<dbReference type="CDD" id="cd04878">
    <property type="entry name" value="ACT_AHAS"/>
    <property type="match status" value="1"/>
</dbReference>
<dbReference type="OrthoDB" id="5604530at2"/>
<dbReference type="GO" id="GO:0003984">
    <property type="term" value="F:acetolactate synthase activity"/>
    <property type="evidence" value="ECO:0007669"/>
    <property type="project" value="UniProtKB-EC"/>
</dbReference>
<evidence type="ECO:0000256" key="1">
    <source>
        <dbReference type="ARBA" id="ARBA00004974"/>
    </source>
</evidence>
<dbReference type="RefSeq" id="WP_117002983.1">
    <property type="nucleotide sequence ID" value="NZ_BMJS01000019.1"/>
</dbReference>
<comment type="subunit">
    <text evidence="4">Dimer of large and small chains.</text>
</comment>
<dbReference type="InterPro" id="IPR004789">
    <property type="entry name" value="Acetalactate_synth_ssu"/>
</dbReference>
<dbReference type="AlphaFoldDB" id="A0A8J2Z559"/>
<keyword evidence="7" id="KW-0100">Branched-chain amino acid biosynthesis</keyword>
<evidence type="ECO:0000256" key="6">
    <source>
        <dbReference type="ARBA" id="ARBA00022605"/>
    </source>
</evidence>
<proteinExistence type="inferred from homology"/>
<name>A0A8J2Z559_9GAMM</name>
<dbReference type="GO" id="GO:0009099">
    <property type="term" value="P:L-valine biosynthetic process"/>
    <property type="evidence" value="ECO:0007669"/>
    <property type="project" value="TreeGrafter"/>
</dbReference>
<keyword evidence="11" id="KW-1185">Reference proteome</keyword>
<evidence type="ECO:0000259" key="9">
    <source>
        <dbReference type="PROSITE" id="PS51671"/>
    </source>
</evidence>
<reference evidence="10" key="1">
    <citation type="journal article" date="2014" name="Int. J. Syst. Evol. Microbiol.">
        <title>Complete genome sequence of Corynebacterium casei LMG S-19264T (=DSM 44701T), isolated from a smear-ripened cheese.</title>
        <authorList>
            <consortium name="US DOE Joint Genome Institute (JGI-PGF)"/>
            <person name="Walter F."/>
            <person name="Albersmeier A."/>
            <person name="Kalinowski J."/>
            <person name="Ruckert C."/>
        </authorList>
    </citation>
    <scope>NUCLEOTIDE SEQUENCE</scope>
    <source>
        <strain evidence="10">CGMCC 1.15758</strain>
    </source>
</reference>
<dbReference type="PANTHER" id="PTHR30239">
    <property type="entry name" value="ACETOLACTATE SYNTHASE SMALL SUBUNIT"/>
    <property type="match status" value="1"/>
</dbReference>
<evidence type="ECO:0000256" key="3">
    <source>
        <dbReference type="ARBA" id="ARBA00006341"/>
    </source>
</evidence>
<dbReference type="PANTHER" id="PTHR30239:SF0">
    <property type="entry name" value="ACETOLACTATE SYNTHASE SMALL SUBUNIT 1, CHLOROPLASTIC"/>
    <property type="match status" value="1"/>
</dbReference>
<evidence type="ECO:0000256" key="2">
    <source>
        <dbReference type="ARBA" id="ARBA00005025"/>
    </source>
</evidence>
<sequence length="98" mass="11190">MQQKIYFISMTTENALSVLQRISSIFSRHRINIEQMNVFETANKGVSHFSLVLHSNDEKIQKVVRQLAKVIEVIDIQISNSMPITTEEATNKESLKVA</sequence>
<dbReference type="EMBL" id="BMJS01000019">
    <property type="protein sequence ID" value="GGG00344.1"/>
    <property type="molecule type" value="Genomic_DNA"/>
</dbReference>
<evidence type="ECO:0000256" key="7">
    <source>
        <dbReference type="ARBA" id="ARBA00023304"/>
    </source>
</evidence>
<dbReference type="InterPro" id="IPR045865">
    <property type="entry name" value="ACT-like_dom_sf"/>
</dbReference>
<reference evidence="10" key="2">
    <citation type="submission" date="2020-09" db="EMBL/GenBank/DDBJ databases">
        <authorList>
            <person name="Sun Q."/>
            <person name="Zhou Y."/>
        </authorList>
    </citation>
    <scope>NUCLEOTIDE SEQUENCE</scope>
    <source>
        <strain evidence="10">CGMCC 1.15758</strain>
    </source>
</reference>
<comment type="pathway">
    <text evidence="2">Amino-acid biosynthesis; L-valine biosynthesis; L-valine from pyruvate: step 1/4.</text>
</comment>
<comment type="similarity">
    <text evidence="3">Belongs to the acetolactate synthase small subunit family.</text>
</comment>
<accession>A0A8J2Z559</accession>
<evidence type="ECO:0000313" key="10">
    <source>
        <dbReference type="EMBL" id="GGG00344.1"/>
    </source>
</evidence>
<evidence type="ECO:0000256" key="4">
    <source>
        <dbReference type="ARBA" id="ARBA00011744"/>
    </source>
</evidence>